<feature type="domain" description="Mechanosensitive ion channel MscS" evidence="4">
    <location>
        <begin position="617"/>
        <end position="673"/>
    </location>
</feature>
<dbReference type="KEGG" id="beq:BEWA_005000"/>
<dbReference type="SUPFAM" id="SSF50182">
    <property type="entry name" value="Sm-like ribonucleoproteins"/>
    <property type="match status" value="1"/>
</dbReference>
<evidence type="ECO:0000259" key="4">
    <source>
        <dbReference type="Pfam" id="PF00924"/>
    </source>
</evidence>
<dbReference type="EMBL" id="CP001670">
    <property type="protein sequence ID" value="AFZ81092.1"/>
    <property type="molecule type" value="Genomic_DNA"/>
</dbReference>
<dbReference type="OrthoDB" id="544685at2759"/>
<feature type="transmembrane region" description="Helical" evidence="3">
    <location>
        <begin position="243"/>
        <end position="265"/>
    </location>
</feature>
<keyword evidence="3" id="KW-1133">Transmembrane helix</keyword>
<reference evidence="5 6" key="1">
    <citation type="journal article" date="2012" name="BMC Genomics">
        <title>Comparative genomic analysis and phylogenetic position of Theileria equi.</title>
        <authorList>
            <person name="Kappmeyer L.S."/>
            <person name="Thiagarajan M."/>
            <person name="Herndon D.R."/>
            <person name="Ramsay J.D."/>
            <person name="Caler E."/>
            <person name="Djikeng A."/>
            <person name="Gillespie J.J."/>
            <person name="Lau A.O."/>
            <person name="Roalson E.H."/>
            <person name="Silva J.C."/>
            <person name="Silva M.G."/>
            <person name="Suarez C.E."/>
            <person name="Ueti M.W."/>
            <person name="Nene V.M."/>
            <person name="Mealey R.H."/>
            <person name="Knowles D.P."/>
            <person name="Brayton K.A."/>
        </authorList>
    </citation>
    <scope>NUCLEOTIDE SEQUENCE [LARGE SCALE GENOMIC DNA]</scope>
    <source>
        <strain evidence="5 6">WA</strain>
    </source>
</reference>
<dbReference type="InterPro" id="IPR010920">
    <property type="entry name" value="LSM_dom_sf"/>
</dbReference>
<dbReference type="InterPro" id="IPR006685">
    <property type="entry name" value="MscS_channel_2nd"/>
</dbReference>
<evidence type="ECO:0000313" key="6">
    <source>
        <dbReference type="Proteomes" id="UP000031512"/>
    </source>
</evidence>
<dbReference type="eggNOG" id="KOG4629">
    <property type="taxonomic scope" value="Eukaryota"/>
</dbReference>
<keyword evidence="6" id="KW-1185">Reference proteome</keyword>
<keyword evidence="3" id="KW-0472">Membrane</keyword>
<gene>
    <name evidence="5" type="ORF">BEWA_005000</name>
</gene>
<dbReference type="Pfam" id="PF00924">
    <property type="entry name" value="MS_channel_2nd"/>
    <property type="match status" value="1"/>
</dbReference>
<dbReference type="GO" id="GO:0005886">
    <property type="term" value="C:plasma membrane"/>
    <property type="evidence" value="ECO:0007669"/>
    <property type="project" value="TreeGrafter"/>
</dbReference>
<organism evidence="5 6">
    <name type="scientific">Theileria equi strain WA</name>
    <dbReference type="NCBI Taxonomy" id="1537102"/>
    <lineage>
        <taxon>Eukaryota</taxon>
        <taxon>Sar</taxon>
        <taxon>Alveolata</taxon>
        <taxon>Apicomplexa</taxon>
        <taxon>Aconoidasida</taxon>
        <taxon>Piroplasmida</taxon>
        <taxon>Theileriidae</taxon>
        <taxon>Theileria</taxon>
    </lineage>
</organism>
<comment type="subcellular location">
    <subcellularLocation>
        <location evidence="1">Membrane</location>
        <topology evidence="1">Multi-pass membrane protein</topology>
    </subcellularLocation>
</comment>
<evidence type="ECO:0000256" key="2">
    <source>
        <dbReference type="ARBA" id="ARBA00008017"/>
    </source>
</evidence>
<feature type="transmembrane region" description="Helical" evidence="3">
    <location>
        <begin position="139"/>
        <end position="162"/>
    </location>
</feature>
<evidence type="ECO:0000256" key="3">
    <source>
        <dbReference type="SAM" id="Phobius"/>
    </source>
</evidence>
<keyword evidence="3" id="KW-0812">Transmembrane</keyword>
<feature type="transmembrane region" description="Helical" evidence="3">
    <location>
        <begin position="596"/>
        <end position="622"/>
    </location>
</feature>
<dbReference type="GeneID" id="15804843"/>
<sequence>MATRRSTTFRKLLSRKSTVNNANVTKDSQVPPKVDIPINQHITIPEYGDDDSVVESNIWVNLEAIFLDYFPDKTPIKFVILHTFGFFIFLSFRSLSFPIFKDDNDPEKRAIIQVIEDLAFVDVNNNPDDLQLRLTTNTVLFLLSSLSVNILSLVVIMFLRFIFVRCIFEPFSKISRYVVLLAHSIDPAIFYFLWSIINYTTFKRYTLPAQYGDYFVVYKSFLYGEAISNVVWIDGKCYSWSNLLYHLHILLSIRKLILSAILFFFELQFLSNYSSDLVTFLKQQASLKAFNVQWLQYLDSLRNSEKNRELTVLIDTHSNTEIPSNIRKNYNTIPTGHTRGDFKVFKPIIAKWKHHNIHSNINVNDYIGTYFLRDNWTESSIHNTTINWIVLNYVIHNPPEILLINYSIQLICKDTIDFCSKLLFDQIHDTLLCASGEKLVSSSLDRESVENTAELPDHKPRVRFSDRTTIRNPDVNEKDSIVLLSGNRNSCNDNKDNEDDRSITKKICSPLGSAVTNPFFEQFDIANCGYITPQNFLTGIINMCAIRKRLITTLKNQRSILELVGNLISIILWFMCFVALLLSLKINKNIVLPSTIGLFSATIVALSYLYTSFITAILFVVISNPYNVGDRVKVGDQAMYVKSISTYNTEFTSSHGKCFIYQNIFLSKMMIVNEARGPHAVHEINLKISPSTTPASLKILKDNVKTFVNSRPRDFVTDGCLFYGSDLQINHFYHLKILVTCVESWAQTRFVFMLKNEVVRFVANQCKLLGITYRDPVLPVSFRNPLAISGMH</sequence>
<evidence type="ECO:0000256" key="1">
    <source>
        <dbReference type="ARBA" id="ARBA00004141"/>
    </source>
</evidence>
<dbReference type="RefSeq" id="XP_004830758.1">
    <property type="nucleotide sequence ID" value="XM_004830701.1"/>
</dbReference>
<dbReference type="GO" id="GO:0008381">
    <property type="term" value="F:mechanosensitive monoatomic ion channel activity"/>
    <property type="evidence" value="ECO:0007669"/>
    <property type="project" value="TreeGrafter"/>
</dbReference>
<dbReference type="AlphaFoldDB" id="L0AZR5"/>
<dbReference type="VEuPathDB" id="PiroplasmaDB:BEWA_005000"/>
<feature type="transmembrane region" description="Helical" evidence="3">
    <location>
        <begin position="78"/>
        <end position="100"/>
    </location>
</feature>
<proteinExistence type="inferred from homology"/>
<dbReference type="Proteomes" id="UP000031512">
    <property type="component" value="Chromosome 3"/>
</dbReference>
<name>L0AZR5_THEEQ</name>
<feature type="transmembrane region" description="Helical" evidence="3">
    <location>
        <begin position="174"/>
        <end position="197"/>
    </location>
</feature>
<protein>
    <recommendedName>
        <fullName evidence="4">Mechanosensitive ion channel MscS domain-containing protein</fullName>
    </recommendedName>
</protein>
<dbReference type="InterPro" id="IPR016688">
    <property type="entry name" value="MscS-like_plants/fungi"/>
</dbReference>
<dbReference type="PANTHER" id="PTHR31618:SF1">
    <property type="entry name" value="EF-HAND DOMAIN-CONTAINING PROTEIN"/>
    <property type="match status" value="1"/>
</dbReference>
<accession>L0AZR5</accession>
<comment type="similarity">
    <text evidence="2">Belongs to the MscS (TC 1.A.23) family.</text>
</comment>
<dbReference type="GO" id="GO:0006820">
    <property type="term" value="P:monoatomic anion transport"/>
    <property type="evidence" value="ECO:0007669"/>
    <property type="project" value="TreeGrafter"/>
</dbReference>
<evidence type="ECO:0000313" key="5">
    <source>
        <dbReference type="EMBL" id="AFZ81092.1"/>
    </source>
</evidence>
<dbReference type="PANTHER" id="PTHR31618">
    <property type="entry name" value="MECHANOSENSITIVE ION CHANNEL PROTEIN 5"/>
    <property type="match status" value="1"/>
</dbReference>
<feature type="transmembrane region" description="Helical" evidence="3">
    <location>
        <begin position="563"/>
        <end position="584"/>
    </location>
</feature>